<gene>
    <name evidence="2" type="ORF">IAD15_00775</name>
</gene>
<proteinExistence type="predicted"/>
<comment type="caution">
    <text evidence="2">The sequence shown here is derived from an EMBL/GenBank/DDBJ whole genome shotgun (WGS) entry which is preliminary data.</text>
</comment>
<dbReference type="Gene3D" id="3.30.70.2170">
    <property type="match status" value="1"/>
</dbReference>
<accession>A0A9D1L017</accession>
<protein>
    <recommendedName>
        <fullName evidence="4">V-type ATP synthase subunit I</fullName>
    </recommendedName>
</protein>
<dbReference type="Proteomes" id="UP000824175">
    <property type="component" value="Unassembled WGS sequence"/>
</dbReference>
<dbReference type="EMBL" id="DVMJ01000006">
    <property type="protein sequence ID" value="HIU12596.1"/>
    <property type="molecule type" value="Genomic_DNA"/>
</dbReference>
<evidence type="ECO:0008006" key="4">
    <source>
        <dbReference type="Google" id="ProtNLM"/>
    </source>
</evidence>
<name>A0A9D1L017_9FIRM</name>
<dbReference type="Gene3D" id="1.20.1460.20">
    <property type="match status" value="1"/>
</dbReference>
<dbReference type="Gene3D" id="3.30.70.2750">
    <property type="match status" value="1"/>
</dbReference>
<keyword evidence="1" id="KW-0175">Coiled coil</keyword>
<feature type="coiled-coil region" evidence="1">
    <location>
        <begin position="80"/>
        <end position="117"/>
    </location>
</feature>
<reference evidence="2" key="1">
    <citation type="submission" date="2020-10" db="EMBL/GenBank/DDBJ databases">
        <authorList>
            <person name="Gilroy R."/>
        </authorList>
    </citation>
    <scope>NUCLEOTIDE SEQUENCE</scope>
    <source>
        <strain evidence="2">CHK195-11698</strain>
    </source>
</reference>
<dbReference type="AlphaFoldDB" id="A0A9D1L017"/>
<sequence length="315" mass="36509">MEETRLVSLTFPEDKLPLMMDRLQSLLSFHMLSASQYAKKGLSDQQDGRVRELVKRVEALIQALHLTPDPDASVMPLTDLDEIENRIRELEGQYALLEQAQQEVFQVVKENEDALNTLHFVNDADYTFDELKECRYVAVTFGRLPQDSVRKLSLFDHSHFAFLIFSEDRQYAWCCYITTKSNQAQVDNLFSALYFEKIEIPYFVHLSPVKSLEMIEEEQSKDKEHLKHIDRKIIELGLSCQQELLLMANQLEKNLALTKFKKYVADSSTGYQIIGYVTKDHLDEVKQCVKEIEGLRMEDYPSQVSAKRLNDAKLA</sequence>
<evidence type="ECO:0000256" key="1">
    <source>
        <dbReference type="SAM" id="Coils"/>
    </source>
</evidence>
<evidence type="ECO:0000313" key="2">
    <source>
        <dbReference type="EMBL" id="HIU12596.1"/>
    </source>
</evidence>
<evidence type="ECO:0000313" key="3">
    <source>
        <dbReference type="Proteomes" id="UP000824175"/>
    </source>
</evidence>
<reference evidence="2" key="2">
    <citation type="journal article" date="2021" name="PeerJ">
        <title>Extensive microbial diversity within the chicken gut microbiome revealed by metagenomics and culture.</title>
        <authorList>
            <person name="Gilroy R."/>
            <person name="Ravi A."/>
            <person name="Getino M."/>
            <person name="Pursley I."/>
            <person name="Horton D.L."/>
            <person name="Alikhan N.F."/>
            <person name="Baker D."/>
            <person name="Gharbi K."/>
            <person name="Hall N."/>
            <person name="Watson M."/>
            <person name="Adriaenssens E.M."/>
            <person name="Foster-Nyarko E."/>
            <person name="Jarju S."/>
            <person name="Secka A."/>
            <person name="Antonio M."/>
            <person name="Oren A."/>
            <person name="Chaudhuri R.R."/>
            <person name="La Ragione R."/>
            <person name="Hildebrand F."/>
            <person name="Pallen M.J."/>
        </authorList>
    </citation>
    <scope>NUCLEOTIDE SEQUENCE</scope>
    <source>
        <strain evidence="2">CHK195-11698</strain>
    </source>
</reference>
<organism evidence="2 3">
    <name type="scientific">Candidatus Fimiplasma intestinipullorum</name>
    <dbReference type="NCBI Taxonomy" id="2840825"/>
    <lineage>
        <taxon>Bacteria</taxon>
        <taxon>Bacillati</taxon>
        <taxon>Bacillota</taxon>
        <taxon>Clostridia</taxon>
        <taxon>Eubacteriales</taxon>
        <taxon>Candidatus Fimiplasma</taxon>
    </lineage>
</organism>